<feature type="compositionally biased region" description="Basic and acidic residues" evidence="16">
    <location>
        <begin position="566"/>
        <end position="658"/>
    </location>
</feature>
<evidence type="ECO:0000259" key="17">
    <source>
        <dbReference type="PROSITE" id="PS50126"/>
    </source>
</evidence>
<evidence type="ECO:0000313" key="18">
    <source>
        <dbReference type="EMBL" id="TCS71470.1"/>
    </source>
</evidence>
<reference evidence="18 19" key="1">
    <citation type="submission" date="2019-03" db="EMBL/GenBank/DDBJ databases">
        <title>Genomic Encyclopedia of Type Strains, Phase IV (KMG-IV): sequencing the most valuable type-strain genomes for metagenomic binning, comparative biology and taxonomic classification.</title>
        <authorList>
            <person name="Goeker M."/>
        </authorList>
    </citation>
    <scope>NUCLEOTIDE SEQUENCE [LARGE SCALE GENOMIC DNA]</scope>
    <source>
        <strain evidence="18 19">DSM 103923</strain>
    </source>
</reference>
<keyword evidence="19" id="KW-1185">Reference proteome</keyword>
<dbReference type="SUPFAM" id="SSF50249">
    <property type="entry name" value="Nucleic acid-binding proteins"/>
    <property type="match status" value="1"/>
</dbReference>
<dbReference type="OrthoDB" id="9804278at2"/>
<evidence type="ECO:0000256" key="4">
    <source>
        <dbReference type="ARBA" id="ARBA00022519"/>
    </source>
</evidence>
<dbReference type="GO" id="GO:0000049">
    <property type="term" value="F:tRNA binding"/>
    <property type="evidence" value="ECO:0007669"/>
    <property type="project" value="UniProtKB-KW"/>
</dbReference>
<dbReference type="InterPro" id="IPR003029">
    <property type="entry name" value="S1_domain"/>
</dbReference>
<dbReference type="Pfam" id="PF00575">
    <property type="entry name" value="S1"/>
    <property type="match status" value="1"/>
</dbReference>
<keyword evidence="15" id="KW-0820">tRNA-binding</keyword>
<evidence type="ECO:0000256" key="9">
    <source>
        <dbReference type="ARBA" id="ARBA00022730"/>
    </source>
</evidence>
<dbReference type="InterPro" id="IPR004659">
    <property type="entry name" value="RNase_E/G"/>
</dbReference>
<feature type="domain" description="S1 motif" evidence="17">
    <location>
        <begin position="39"/>
        <end position="126"/>
    </location>
</feature>
<keyword evidence="10 15" id="KW-0255">Endonuclease</keyword>
<dbReference type="GO" id="GO:0000287">
    <property type="term" value="F:magnesium ion binding"/>
    <property type="evidence" value="ECO:0007669"/>
    <property type="project" value="UniProtKB-UniRule"/>
</dbReference>
<feature type="compositionally biased region" description="Low complexity" evidence="16">
    <location>
        <begin position="659"/>
        <end position="678"/>
    </location>
</feature>
<keyword evidence="14 15" id="KW-0472">Membrane</keyword>
<dbReference type="EC" id="3.1.26.12" evidence="15"/>
<dbReference type="Proteomes" id="UP000295135">
    <property type="component" value="Unassembled WGS sequence"/>
</dbReference>
<feature type="region of interest" description="Disordered" evidence="16">
    <location>
        <begin position="782"/>
        <end position="874"/>
    </location>
</feature>
<evidence type="ECO:0000256" key="7">
    <source>
        <dbReference type="ARBA" id="ARBA00022722"/>
    </source>
</evidence>
<evidence type="ECO:0000256" key="8">
    <source>
        <dbReference type="ARBA" id="ARBA00022723"/>
    </source>
</evidence>
<comment type="similarity">
    <text evidence="1">Belongs to the RNase E/G family. RNase G subfamily.</text>
</comment>
<dbReference type="Gene3D" id="2.40.50.140">
    <property type="entry name" value="Nucleic acid-binding proteins"/>
    <property type="match status" value="1"/>
</dbReference>
<keyword evidence="11 15" id="KW-0378">Hydrolase</keyword>
<keyword evidence="12 15" id="KW-0460">Magnesium</keyword>
<protein>
    <recommendedName>
        <fullName evidence="15">Ribonuclease E</fullName>
        <shortName evidence="15">RNase E</shortName>
        <ecNumber evidence="15">3.1.26.12</ecNumber>
    </recommendedName>
</protein>
<dbReference type="InterPro" id="IPR028878">
    <property type="entry name" value="RNase_E"/>
</dbReference>
<keyword evidence="2 15" id="KW-1003">Cell membrane</keyword>
<dbReference type="GO" id="GO:0009898">
    <property type="term" value="C:cytoplasmic side of plasma membrane"/>
    <property type="evidence" value="ECO:0007669"/>
    <property type="project" value="UniProtKB-UniRule"/>
</dbReference>
<evidence type="ECO:0000256" key="1">
    <source>
        <dbReference type="ARBA" id="ARBA00005663"/>
    </source>
</evidence>
<comment type="subcellular location">
    <subcellularLocation>
        <location evidence="15">Cytoplasm</location>
    </subcellularLocation>
    <subcellularLocation>
        <location evidence="15">Cell inner membrane</location>
        <topology evidence="15">Peripheral membrane protein</topology>
        <orientation evidence="15">Cytoplasmic side</orientation>
    </subcellularLocation>
</comment>
<dbReference type="NCBIfam" id="TIGR00757">
    <property type="entry name" value="RNaseEG"/>
    <property type="match status" value="1"/>
</dbReference>
<dbReference type="EMBL" id="SLZY01000009">
    <property type="protein sequence ID" value="TCS71470.1"/>
    <property type="molecule type" value="Genomic_DNA"/>
</dbReference>
<evidence type="ECO:0000256" key="12">
    <source>
        <dbReference type="ARBA" id="ARBA00022842"/>
    </source>
</evidence>
<dbReference type="Pfam" id="PF20833">
    <property type="entry name" value="RNase_E_G_Thio"/>
    <property type="match status" value="1"/>
</dbReference>
<feature type="binding site" evidence="15">
    <location>
        <position position="404"/>
    </location>
    <ligand>
        <name>Zn(2+)</name>
        <dbReference type="ChEBI" id="CHEBI:29105"/>
        <note>ligand shared between dimeric partners</note>
    </ligand>
</feature>
<feature type="compositionally biased region" description="Low complexity" evidence="16">
    <location>
        <begin position="783"/>
        <end position="799"/>
    </location>
</feature>
<accession>A0A4R3JXJ9</accession>
<feature type="compositionally biased region" description="Basic residues" evidence="16">
    <location>
        <begin position="685"/>
        <end position="694"/>
    </location>
</feature>
<evidence type="ECO:0000256" key="14">
    <source>
        <dbReference type="ARBA" id="ARBA00023136"/>
    </source>
</evidence>
<feature type="compositionally biased region" description="Polar residues" evidence="16">
    <location>
        <begin position="864"/>
        <end position="874"/>
    </location>
</feature>
<organism evidence="18 19">
    <name type="scientific">Sulfuritortus calidifontis</name>
    <dbReference type="NCBI Taxonomy" id="1914471"/>
    <lineage>
        <taxon>Bacteria</taxon>
        <taxon>Pseudomonadati</taxon>
        <taxon>Pseudomonadota</taxon>
        <taxon>Betaproteobacteria</taxon>
        <taxon>Nitrosomonadales</taxon>
        <taxon>Thiobacillaceae</taxon>
        <taxon>Sulfuritortus</taxon>
    </lineage>
</organism>
<dbReference type="CDD" id="cd04453">
    <property type="entry name" value="S1_RNase_E"/>
    <property type="match status" value="1"/>
</dbReference>
<comment type="function">
    <text evidence="15">Endoribonuclease that plays a central role in RNA processing and decay. Required for the maturation of 5S and 16S rRNAs and the majority of tRNAs. Also involved in the degradation of most mRNAs.</text>
</comment>
<dbReference type="HAMAP" id="MF_00970">
    <property type="entry name" value="RNase_E"/>
    <property type="match status" value="1"/>
</dbReference>
<dbReference type="RefSeq" id="WP_126461377.1">
    <property type="nucleotide sequence ID" value="NZ_AP018721.1"/>
</dbReference>
<feature type="binding site" evidence="15">
    <location>
        <position position="346"/>
    </location>
    <ligand>
        <name>Mg(2+)</name>
        <dbReference type="ChEBI" id="CHEBI:18420"/>
        <note>catalytic</note>
    </ligand>
</feature>
<keyword evidence="6 15" id="KW-0819">tRNA processing</keyword>
<name>A0A4R3JXJ9_9PROT</name>
<evidence type="ECO:0000256" key="11">
    <source>
        <dbReference type="ARBA" id="ARBA00022801"/>
    </source>
</evidence>
<dbReference type="GO" id="GO:0008995">
    <property type="term" value="F:ribonuclease E activity"/>
    <property type="evidence" value="ECO:0007669"/>
    <property type="project" value="UniProtKB-EC"/>
</dbReference>
<dbReference type="Pfam" id="PF10150">
    <property type="entry name" value="RNase_E_G"/>
    <property type="match status" value="1"/>
</dbReference>
<proteinExistence type="inferred from homology"/>
<keyword evidence="4 15" id="KW-0997">Cell inner membrane</keyword>
<feature type="region of interest" description="Disordered" evidence="16">
    <location>
        <begin position="508"/>
        <end position="549"/>
    </location>
</feature>
<sequence>MKRMLFNATQAEELRVAIVEGQKLIDLDIESASKEQRKGNIYKGVVTRVEPSLEACFVDYGAERHGFLPFKEIARSALSGAEGGELGRGRIQDFLKEGQELIVQVEKDERGNKGAALTNFISLAGRYLVLMPNNPRGGGVSRRIEGEERNELRDALAQLEVPSGMSLIARTAGIGRSVEELQWDLNYLLQLWQAIDSAAKSQKGAFLIYQESSLVIRAIRDYFTADIGEILIDTPAIYEQARQFMAHVMPNNVNRVKLYTDSVPVFSRFQIEHQIENAYSRTVPLPSGGAIVIDHTEALVAIDVNSAQATKGADIEQTAFNTNLEAAEEVARQLRLRDLGGLIVIDFIDMENQKNQREVEERLRDSLRHDRARIQLGKISRFGLMELSRQRLQPSLGETSYVTCPRCAGTGHVRSTESFALHLLRMLQEEAMKENTGAIHLQAPVEVATFLLNEKRTDILNIEARHKVEVMLIPNIHFETPRYVLQRLRHDQLNLTETMLPSYQMMEKPSEEAEAAAAAAKPERAQPMVQGITPSQPAPMPTTKAEEAGKPGLFGRILGWLGGLKAKPEAKPQPKKAEGRRERNEGRRGRQTEGREGRGRRERGEGGERGERQERRERPERGERQARGERQERPERTERAERGERQQERRERPERAPREVQPAAPATAPAIEAVAGEAGQEREGRGRRRGRGRGRRGEGRPEDMVGEQQVAAPTSEAIESAPAPTVPVVVTVEPAMEVKQAPAPVQEAAPVVVTPVAAPEPKPAPTSMPTPDLSQAGLELVETRASVPAAEAAPAGEAGQQRRRRPRPSVETAPAEPLMMVETKSAPSEPQAAEPTMPTDQPRRRPRPAQEAEATSEPLVMVETKSTSSDQANA</sequence>
<comment type="cofactor">
    <cofactor evidence="15">
        <name>Mg(2+)</name>
        <dbReference type="ChEBI" id="CHEBI:18420"/>
    </cofactor>
    <text evidence="15">Binds 1 Mg(2+) ion per subunit.</text>
</comment>
<keyword evidence="13 15" id="KW-0694">RNA-binding</keyword>
<feature type="region of interest" description="Disordered" evidence="16">
    <location>
        <begin position="564"/>
        <end position="724"/>
    </location>
</feature>
<dbReference type="InterPro" id="IPR012340">
    <property type="entry name" value="NA-bd_OB-fold"/>
</dbReference>
<evidence type="ECO:0000256" key="5">
    <source>
        <dbReference type="ARBA" id="ARBA00022552"/>
    </source>
</evidence>
<comment type="caution">
    <text evidence="18">The sequence shown here is derived from an EMBL/GenBank/DDBJ whole genome shotgun (WGS) entry which is preliminary data.</text>
</comment>
<dbReference type="Gene3D" id="3.40.1260.20">
    <property type="entry name" value="Ribonuclease E, catalytic domain"/>
    <property type="match status" value="1"/>
</dbReference>
<dbReference type="GO" id="GO:0006402">
    <property type="term" value="P:mRNA catabolic process"/>
    <property type="evidence" value="ECO:0007669"/>
    <property type="project" value="UniProtKB-UniRule"/>
</dbReference>
<evidence type="ECO:0000256" key="6">
    <source>
        <dbReference type="ARBA" id="ARBA00022694"/>
    </source>
</evidence>
<evidence type="ECO:0000256" key="3">
    <source>
        <dbReference type="ARBA" id="ARBA00022490"/>
    </source>
</evidence>
<comment type="cofactor">
    <cofactor evidence="15">
        <name>Zn(2+)</name>
        <dbReference type="ChEBI" id="CHEBI:29105"/>
    </cofactor>
    <text evidence="15">Binds 2 Zn(2+) ions per homotetramer.</text>
</comment>
<evidence type="ECO:0000256" key="10">
    <source>
        <dbReference type="ARBA" id="ARBA00022759"/>
    </source>
</evidence>
<dbReference type="InterPro" id="IPR048583">
    <property type="entry name" value="RNase_E_G_thioredoxin-like"/>
</dbReference>
<feature type="binding site" evidence="15">
    <location>
        <position position="407"/>
    </location>
    <ligand>
        <name>Zn(2+)</name>
        <dbReference type="ChEBI" id="CHEBI:29105"/>
        <note>ligand shared between dimeric partners</note>
    </ligand>
</feature>
<dbReference type="GO" id="GO:0006364">
    <property type="term" value="P:rRNA processing"/>
    <property type="evidence" value="ECO:0007669"/>
    <property type="project" value="UniProtKB-UniRule"/>
</dbReference>
<dbReference type="InterPro" id="IPR019307">
    <property type="entry name" value="RNA-bd_AU-1/RNase_E/G"/>
</dbReference>
<dbReference type="AlphaFoldDB" id="A0A4R3JXJ9"/>
<comment type="subunit">
    <text evidence="15">Homotetramer formed by a dimer of dimers.</text>
</comment>
<dbReference type="PANTHER" id="PTHR30001:SF1">
    <property type="entry name" value="RIBONUCLEASE E_G-LIKE PROTEIN, CHLOROPLASTIC"/>
    <property type="match status" value="1"/>
</dbReference>
<evidence type="ECO:0000256" key="15">
    <source>
        <dbReference type="HAMAP-Rule" id="MF_00970"/>
    </source>
</evidence>
<feature type="region of interest" description="Required for zinc-mediated homotetramerization and catalytic activity" evidence="15">
    <location>
        <begin position="404"/>
        <end position="407"/>
    </location>
</feature>
<keyword evidence="15" id="KW-0862">Zinc</keyword>
<dbReference type="GO" id="GO:0005737">
    <property type="term" value="C:cytoplasm"/>
    <property type="evidence" value="ECO:0007669"/>
    <property type="project" value="UniProtKB-SubCell"/>
</dbReference>
<dbReference type="SMART" id="SM00316">
    <property type="entry name" value="S1"/>
    <property type="match status" value="1"/>
</dbReference>
<dbReference type="GO" id="GO:0008270">
    <property type="term" value="F:zinc ion binding"/>
    <property type="evidence" value="ECO:0007669"/>
    <property type="project" value="UniProtKB-UniRule"/>
</dbReference>
<feature type="binding site" evidence="15">
    <location>
        <position position="303"/>
    </location>
    <ligand>
        <name>Mg(2+)</name>
        <dbReference type="ChEBI" id="CHEBI:18420"/>
        <note>catalytic</note>
    </ligand>
</feature>
<keyword evidence="8 15" id="KW-0479">Metal-binding</keyword>
<dbReference type="GO" id="GO:0008033">
    <property type="term" value="P:tRNA processing"/>
    <property type="evidence" value="ECO:0007669"/>
    <property type="project" value="UniProtKB-UniRule"/>
</dbReference>
<keyword evidence="7 15" id="KW-0540">Nuclease</keyword>
<keyword evidence="9 15" id="KW-0699">rRNA-binding</keyword>
<gene>
    <name evidence="15" type="primary">rne</name>
    <name evidence="18" type="ORF">EDC61_10914</name>
</gene>
<comment type="similarity">
    <text evidence="15">Belongs to the RNase E/G family. RNase E subfamily.</text>
</comment>
<dbReference type="PANTHER" id="PTHR30001">
    <property type="entry name" value="RIBONUCLEASE"/>
    <property type="match status" value="1"/>
</dbReference>
<comment type="catalytic activity">
    <reaction evidence="15">
        <text>Endonucleolytic cleavage of single-stranded RNA in A- and U-rich regions.</text>
        <dbReference type="EC" id="3.1.26.12"/>
    </reaction>
</comment>
<keyword evidence="5 15" id="KW-0698">rRNA processing</keyword>
<keyword evidence="3 15" id="KW-0963">Cytoplasm</keyword>
<dbReference type="GO" id="GO:0019843">
    <property type="term" value="F:rRNA binding"/>
    <property type="evidence" value="ECO:0007669"/>
    <property type="project" value="UniProtKB-KW"/>
</dbReference>
<evidence type="ECO:0000256" key="13">
    <source>
        <dbReference type="ARBA" id="ARBA00022884"/>
    </source>
</evidence>
<evidence type="ECO:0000313" key="19">
    <source>
        <dbReference type="Proteomes" id="UP000295135"/>
    </source>
</evidence>
<evidence type="ECO:0000256" key="2">
    <source>
        <dbReference type="ARBA" id="ARBA00022475"/>
    </source>
</evidence>
<dbReference type="PROSITE" id="PS50126">
    <property type="entry name" value="S1"/>
    <property type="match status" value="1"/>
</dbReference>
<evidence type="ECO:0000256" key="16">
    <source>
        <dbReference type="SAM" id="MobiDB-lite"/>
    </source>
</evidence>